<gene>
    <name evidence="9" type="ORF">Megvenef_01258</name>
</gene>
<dbReference type="Pfam" id="PF01709">
    <property type="entry name" value="Transcrip_reg"/>
    <property type="match status" value="1"/>
</dbReference>
<dbReference type="InterPro" id="IPR026564">
    <property type="entry name" value="Transcrip_reg_TACO1-like_dom3"/>
</dbReference>
<dbReference type="InterPro" id="IPR049083">
    <property type="entry name" value="TACO1_YebC_N"/>
</dbReference>
<evidence type="ECO:0000313" key="10">
    <source>
        <dbReference type="Proteomes" id="UP001291687"/>
    </source>
</evidence>
<protein>
    <recommendedName>
        <fullName evidence="6">Probable transcriptional regulatory protein Megvenef_01258</fullName>
    </recommendedName>
</protein>
<reference evidence="9 10" key="1">
    <citation type="submission" date="2023-03" db="EMBL/GenBank/DDBJ databases">
        <title>Host association and intracellularity evolved multiple times independently in the Rickettsiales.</title>
        <authorList>
            <person name="Castelli M."/>
            <person name="Nardi T."/>
            <person name="Gammuto L."/>
            <person name="Bellinzona G."/>
            <person name="Sabaneyeva E."/>
            <person name="Potekhin A."/>
            <person name="Serra V."/>
            <person name="Petroni G."/>
            <person name="Sassera D."/>
        </authorList>
    </citation>
    <scope>NUCLEOTIDE SEQUENCE [LARGE SCALE GENOMIC DNA]</scope>
    <source>
        <strain evidence="9 10">Sr 2-6</strain>
    </source>
</reference>
<evidence type="ECO:0000256" key="2">
    <source>
        <dbReference type="ARBA" id="ARBA00022490"/>
    </source>
</evidence>
<feature type="domain" description="TACO1/YebC-like second and third" evidence="7">
    <location>
        <begin position="82"/>
        <end position="237"/>
    </location>
</feature>
<evidence type="ECO:0000259" key="7">
    <source>
        <dbReference type="Pfam" id="PF01709"/>
    </source>
</evidence>
<evidence type="ECO:0000256" key="4">
    <source>
        <dbReference type="ARBA" id="ARBA00023125"/>
    </source>
</evidence>
<dbReference type="PANTHER" id="PTHR12532">
    <property type="entry name" value="TRANSLATIONAL ACTIVATOR OF CYTOCHROME C OXIDASE 1"/>
    <property type="match status" value="1"/>
</dbReference>
<sequence>MAGHSKFKNIQHRKGAQDKKRAKLFTKLVREIITAAKIGGVDASANPRLRNSISAARSQNLPRERIDRALAQASDPSDLDNYTENRYEGFVPGGIAIIVETLTDNKNRTVAEVRSAFTKYGGNLAENGSVSFMFDRVGRIEFVKTVASSDDIMESAIDAGAMDVESTETEHIIYTDIESFSDCLEFLTTKYGDPIESELGWRPQNIITIDDEEKAAKLLKLIDALEESDDVQKVFGNYELSEEIFNKLSN</sequence>
<dbReference type="NCBIfam" id="NF001030">
    <property type="entry name" value="PRK00110.1"/>
    <property type="match status" value="1"/>
</dbReference>
<dbReference type="NCBIfam" id="TIGR01033">
    <property type="entry name" value="YebC/PmpR family DNA-binding transcriptional regulator"/>
    <property type="match status" value="1"/>
</dbReference>
<evidence type="ECO:0000256" key="6">
    <source>
        <dbReference type="HAMAP-Rule" id="MF_00693"/>
    </source>
</evidence>
<dbReference type="Gene3D" id="1.10.10.200">
    <property type="match status" value="1"/>
</dbReference>
<organism evidence="9 10">
    <name type="scientific">Candidatus Megaera venefica</name>
    <dbReference type="NCBI Taxonomy" id="2055910"/>
    <lineage>
        <taxon>Bacteria</taxon>
        <taxon>Pseudomonadati</taxon>
        <taxon>Pseudomonadota</taxon>
        <taxon>Alphaproteobacteria</taxon>
        <taxon>Rickettsiales</taxon>
        <taxon>Rickettsiaceae</taxon>
        <taxon>Candidatus Megaera</taxon>
    </lineage>
</organism>
<evidence type="ECO:0000256" key="1">
    <source>
        <dbReference type="ARBA" id="ARBA00008724"/>
    </source>
</evidence>
<dbReference type="Pfam" id="PF20772">
    <property type="entry name" value="TACO1_YebC_N"/>
    <property type="match status" value="1"/>
</dbReference>
<dbReference type="SUPFAM" id="SSF75625">
    <property type="entry name" value="YebC-like"/>
    <property type="match status" value="1"/>
</dbReference>
<dbReference type="InterPro" id="IPR002876">
    <property type="entry name" value="Transcrip_reg_TACO1-like"/>
</dbReference>
<comment type="similarity">
    <text evidence="1 6">Belongs to the TACO1 family.</text>
</comment>
<comment type="subcellular location">
    <subcellularLocation>
        <location evidence="6">Cytoplasm</location>
    </subcellularLocation>
</comment>
<evidence type="ECO:0000313" key="9">
    <source>
        <dbReference type="EMBL" id="MEA0971283.1"/>
    </source>
</evidence>
<dbReference type="InterPro" id="IPR017856">
    <property type="entry name" value="Integrase-like_N"/>
</dbReference>
<accession>A0ABU5NDN4</accession>
<keyword evidence="10" id="KW-1185">Reference proteome</keyword>
<evidence type="ECO:0000256" key="3">
    <source>
        <dbReference type="ARBA" id="ARBA00023015"/>
    </source>
</evidence>
<dbReference type="InterPro" id="IPR029072">
    <property type="entry name" value="YebC-like"/>
</dbReference>
<comment type="caution">
    <text evidence="9">The sequence shown here is derived from an EMBL/GenBank/DDBJ whole genome shotgun (WGS) entry which is preliminary data.</text>
</comment>
<proteinExistence type="inferred from homology"/>
<evidence type="ECO:0000259" key="8">
    <source>
        <dbReference type="Pfam" id="PF20772"/>
    </source>
</evidence>
<dbReference type="GO" id="GO:0003677">
    <property type="term" value="F:DNA binding"/>
    <property type="evidence" value="ECO:0007669"/>
    <property type="project" value="UniProtKB-KW"/>
</dbReference>
<dbReference type="NCBIfam" id="NF009044">
    <property type="entry name" value="PRK12378.1"/>
    <property type="match status" value="1"/>
</dbReference>
<evidence type="ECO:0000256" key="5">
    <source>
        <dbReference type="ARBA" id="ARBA00023163"/>
    </source>
</evidence>
<dbReference type="PANTHER" id="PTHR12532:SF11">
    <property type="match status" value="1"/>
</dbReference>
<dbReference type="EMBL" id="JARJFB010000107">
    <property type="protein sequence ID" value="MEA0971283.1"/>
    <property type="molecule type" value="Genomic_DNA"/>
</dbReference>
<feature type="domain" description="TACO1/YebC-like N-terminal" evidence="8">
    <location>
        <begin position="5"/>
        <end position="74"/>
    </location>
</feature>
<dbReference type="HAMAP" id="MF_00693">
    <property type="entry name" value="Transcrip_reg_TACO1"/>
    <property type="match status" value="1"/>
</dbReference>
<keyword evidence="2 6" id="KW-0963">Cytoplasm</keyword>
<dbReference type="RefSeq" id="WP_322777185.1">
    <property type="nucleotide sequence ID" value="NZ_JARJFB010000107.1"/>
</dbReference>
<keyword evidence="5 6" id="KW-0804">Transcription</keyword>
<keyword evidence="3 6" id="KW-0805">Transcription regulation</keyword>
<name>A0ABU5NDN4_9RICK</name>
<dbReference type="Proteomes" id="UP001291687">
    <property type="component" value="Unassembled WGS sequence"/>
</dbReference>
<keyword evidence="4 6" id="KW-0238">DNA-binding</keyword>
<dbReference type="Gene3D" id="3.30.70.980">
    <property type="match status" value="2"/>
</dbReference>
<dbReference type="InterPro" id="IPR048300">
    <property type="entry name" value="TACO1_YebC-like_2nd/3rd_dom"/>
</dbReference>